<reference evidence="2" key="1">
    <citation type="journal article" date="2018" name="PLoS Negl. Trop. Dis.">
        <title>An insight into the salivary gland and fat body transcriptome of Panstrongylus lignarius (Hemiptera: Heteroptera), the main vector of Chagas disease in Peru.</title>
        <authorList>
            <person name="Nevoa J.C."/>
            <person name="Mendes M.T."/>
            <person name="da Silva M.V."/>
            <person name="Soares S.C."/>
            <person name="Oliveira C.J.F."/>
            <person name="Ribeiro J.M.C."/>
        </authorList>
    </citation>
    <scope>NUCLEOTIDE SEQUENCE</scope>
</reference>
<name>A0A224Y1U5_9HEMI</name>
<dbReference type="EMBL" id="GFTR01001396">
    <property type="protein sequence ID" value="JAW15030.1"/>
    <property type="molecule type" value="Transcribed_RNA"/>
</dbReference>
<keyword evidence="1" id="KW-0732">Signal</keyword>
<dbReference type="AlphaFoldDB" id="A0A224Y1U5"/>
<proteinExistence type="predicted"/>
<evidence type="ECO:0000256" key="1">
    <source>
        <dbReference type="SAM" id="SignalP"/>
    </source>
</evidence>
<feature type="signal peptide" evidence="1">
    <location>
        <begin position="1"/>
        <end position="19"/>
    </location>
</feature>
<protein>
    <submittedName>
        <fullName evidence="2">Putative secreted protein</fullName>
    </submittedName>
</protein>
<organism evidence="2">
    <name type="scientific">Panstrongylus lignarius</name>
    <dbReference type="NCBI Taxonomy" id="156445"/>
    <lineage>
        <taxon>Eukaryota</taxon>
        <taxon>Metazoa</taxon>
        <taxon>Ecdysozoa</taxon>
        <taxon>Arthropoda</taxon>
        <taxon>Hexapoda</taxon>
        <taxon>Insecta</taxon>
        <taxon>Pterygota</taxon>
        <taxon>Neoptera</taxon>
        <taxon>Paraneoptera</taxon>
        <taxon>Hemiptera</taxon>
        <taxon>Heteroptera</taxon>
        <taxon>Panheteroptera</taxon>
        <taxon>Cimicomorpha</taxon>
        <taxon>Reduviidae</taxon>
        <taxon>Triatominae</taxon>
        <taxon>Panstrongylus</taxon>
    </lineage>
</organism>
<evidence type="ECO:0000313" key="2">
    <source>
        <dbReference type="EMBL" id="JAW15030.1"/>
    </source>
</evidence>
<sequence length="94" mass="10869">MNELVYPFLIILLISQFFGKLPPDILSEMYVFVQSGNQTYCTEVFGLRPRQWFGKPTFRHITIGLSIVVSPLKQSTLRESVLFHFRGELPAEAY</sequence>
<feature type="chain" id="PRO_5012465932" evidence="1">
    <location>
        <begin position="20"/>
        <end position="94"/>
    </location>
</feature>
<accession>A0A224Y1U5</accession>